<dbReference type="InterPro" id="IPR052926">
    <property type="entry name" value="Metallo-beta-lactamase_dom"/>
</dbReference>
<dbReference type="CDD" id="cd07713">
    <property type="entry name" value="DHPS-like_MBL-fold"/>
    <property type="match status" value="1"/>
</dbReference>
<accession>A0A7X6DGR5</accession>
<evidence type="ECO:0000259" key="1">
    <source>
        <dbReference type="Pfam" id="PF00753"/>
    </source>
</evidence>
<dbReference type="InterPro" id="IPR001279">
    <property type="entry name" value="Metallo-B-lactamas"/>
</dbReference>
<dbReference type="InterPro" id="IPR041712">
    <property type="entry name" value="DHPS-like_MBL-fold"/>
</dbReference>
<dbReference type="InterPro" id="IPR006311">
    <property type="entry name" value="TAT_signal"/>
</dbReference>
<organism evidence="2 3">
    <name type="scientific">Ramlibacter lithotrophicus</name>
    <dbReference type="NCBI Taxonomy" id="2606681"/>
    <lineage>
        <taxon>Bacteria</taxon>
        <taxon>Pseudomonadati</taxon>
        <taxon>Pseudomonadota</taxon>
        <taxon>Betaproteobacteria</taxon>
        <taxon>Burkholderiales</taxon>
        <taxon>Comamonadaceae</taxon>
        <taxon>Ramlibacter</taxon>
    </lineage>
</organism>
<sequence length="376" mass="40392">MSTYLGTMRRRTLLASAAGFGLAGGLFTGLRVASAQPVSGTVPVVDRLAVRVVTDSYQHALQPASRTGDVTVTPAMFGLAPDQPPRTLKSEWALALHLESARGTEVRQVMMDFGWTAETLNNNLELLKIDPARLDAMLLTHGHYDHFGGLTGFLAAHRAKLKPDLPLVLGGEECFCTREVGPEPMKLSFGALDRQAILDAKLQVLFAERASLLAGHGFTTGVIPLVSKEAPLPASRMRVGLQPNGMGCAPEGLPPAKRTVTMVGDDFQHEQATCYHVKDKGLVVMTSCGHRGIVNSVRAAMKVSGVDRVHAVLGGFHLMPASDDAVRSTIAELKALDVAWLIPMHCTGSRFYDLARQEMPSRVLLSSTGTRFTFGA</sequence>
<gene>
    <name evidence="2" type="ORF">RAMLITH_12965</name>
</gene>
<reference evidence="2 3" key="1">
    <citation type="journal article" date="2020" name="Nature">
        <title>Bacterial chemolithoautotrophy via manganese oxidation.</title>
        <authorList>
            <person name="Yu H."/>
            <person name="Leadbetter J.R."/>
        </authorList>
    </citation>
    <scope>NUCLEOTIDE SEQUENCE [LARGE SCALE GENOMIC DNA]</scope>
    <source>
        <strain evidence="2 3">RBP-1</strain>
    </source>
</reference>
<dbReference type="GO" id="GO:0016740">
    <property type="term" value="F:transferase activity"/>
    <property type="evidence" value="ECO:0007669"/>
    <property type="project" value="TreeGrafter"/>
</dbReference>
<name>A0A7X6DGR5_9BURK</name>
<dbReference type="SUPFAM" id="SSF56281">
    <property type="entry name" value="Metallo-hydrolase/oxidoreductase"/>
    <property type="match status" value="1"/>
</dbReference>
<dbReference type="EMBL" id="VTOX01000004">
    <property type="protein sequence ID" value="NKE66738.1"/>
    <property type="molecule type" value="Genomic_DNA"/>
</dbReference>
<dbReference type="Gene3D" id="3.60.15.10">
    <property type="entry name" value="Ribonuclease Z/Hydroxyacylglutathione hydrolase-like"/>
    <property type="match status" value="1"/>
</dbReference>
<proteinExistence type="predicted"/>
<dbReference type="RefSeq" id="WP_168107863.1">
    <property type="nucleotide sequence ID" value="NZ_VTOX01000004.1"/>
</dbReference>
<feature type="domain" description="Metallo-beta-lactamase" evidence="1">
    <location>
        <begin position="116"/>
        <end position="160"/>
    </location>
</feature>
<comment type="caution">
    <text evidence="2">The sequence shown here is derived from an EMBL/GenBank/DDBJ whole genome shotgun (WGS) entry which is preliminary data.</text>
</comment>
<protein>
    <submittedName>
        <fullName evidence="2">MBL fold metallo-hydrolase</fullName>
    </submittedName>
</protein>
<dbReference type="AlphaFoldDB" id="A0A7X6DGR5"/>
<dbReference type="PANTHER" id="PTHR13754:SF13">
    <property type="entry name" value="METALLO-BETA-LACTAMASE SUPERFAMILY PROTEIN (AFU_ORTHOLOGUE AFUA_3G07630)"/>
    <property type="match status" value="1"/>
</dbReference>
<dbReference type="PANTHER" id="PTHR13754">
    <property type="entry name" value="METALLO-BETA-LACTAMASE SUPERFAMILY PROTEIN"/>
    <property type="match status" value="1"/>
</dbReference>
<dbReference type="Proteomes" id="UP000521868">
    <property type="component" value="Unassembled WGS sequence"/>
</dbReference>
<dbReference type="InterPro" id="IPR036866">
    <property type="entry name" value="RibonucZ/Hydroxyglut_hydro"/>
</dbReference>
<evidence type="ECO:0000313" key="2">
    <source>
        <dbReference type="EMBL" id="NKE66738.1"/>
    </source>
</evidence>
<dbReference type="Pfam" id="PF00753">
    <property type="entry name" value="Lactamase_B"/>
    <property type="match status" value="1"/>
</dbReference>
<keyword evidence="3" id="KW-1185">Reference proteome</keyword>
<dbReference type="GO" id="GO:0016787">
    <property type="term" value="F:hydrolase activity"/>
    <property type="evidence" value="ECO:0007669"/>
    <property type="project" value="UniProtKB-KW"/>
</dbReference>
<evidence type="ECO:0000313" key="3">
    <source>
        <dbReference type="Proteomes" id="UP000521868"/>
    </source>
</evidence>
<dbReference type="PROSITE" id="PS51318">
    <property type="entry name" value="TAT"/>
    <property type="match status" value="1"/>
</dbReference>
<keyword evidence="2" id="KW-0378">Hydrolase</keyword>